<dbReference type="SUPFAM" id="SSF54897">
    <property type="entry name" value="Protease propeptides/inhibitors"/>
    <property type="match status" value="1"/>
</dbReference>
<dbReference type="PANTHER" id="PTHR11705">
    <property type="entry name" value="PROTEASE FAMILY M14 CARBOXYPEPTIDASE A,B"/>
    <property type="match status" value="1"/>
</dbReference>
<feature type="active site" description="Proton donor/acceptor" evidence="14">
    <location>
        <position position="394"/>
    </location>
</feature>
<sequence>MMKAPVVLLLFSTVFLAYAAAYKRFDNYKLVEVVPTSDDQLNFLKDLARDYVHIDFWRPPSFLHVKTTMMMSAETFDDFEKFVDYTLMPYEVVNHNLQQLVEEEQLAMNLARSNVGDADSYMDLNTFNNLTKIYDWLDTLPAKCPKTHTCQVYSVGESYQKTPIKAFKIMKPGSNRKSWYLDATTHAREWITTATILKIIDHLVLGKNADAKELIEKYDFYFIPIVNPDGYNFTFLENRMWRKNRRPTKAGCFGVDLNRNFAATNWGKEGSSSSECSETYKGPSAGSEPETTVVSNELKRIASHTIVMLTMHSYGNMYMLPFGNTINYTGKVCERSKDHDELMVGLNKMADATQATYNTKWLRGNGCEVIYPTTGSTDDYTKDKLAIKYSICAELRGKSFVILPSEIEPSFREVFNGIVALSRSIKY</sequence>
<keyword evidence="11" id="KW-0482">Metalloprotease</keyword>
<dbReference type="PRINTS" id="PR00765">
    <property type="entry name" value="CRBOXYPTASEA"/>
</dbReference>
<dbReference type="GO" id="GO:0008270">
    <property type="term" value="F:zinc ion binding"/>
    <property type="evidence" value="ECO:0007669"/>
    <property type="project" value="InterPro"/>
</dbReference>
<evidence type="ECO:0000313" key="19">
    <source>
        <dbReference type="EnsemblMetazoa" id="HelroP185234"/>
    </source>
</evidence>
<gene>
    <name evidence="19" type="primary">20210044</name>
    <name evidence="18" type="ORF">HELRODRAFT_185234</name>
</gene>
<dbReference type="GO" id="GO:0005615">
    <property type="term" value="C:extracellular space"/>
    <property type="evidence" value="ECO:0000318"/>
    <property type="project" value="GO_Central"/>
</dbReference>
<comment type="cofactor">
    <cofactor evidence="1">
        <name>Zn(2+)</name>
        <dbReference type="ChEBI" id="CHEBI:29105"/>
    </cofactor>
</comment>
<dbReference type="FunFam" id="3.40.630.10:FF:000040">
    <property type="entry name" value="zinc carboxypeptidase"/>
    <property type="match status" value="1"/>
</dbReference>
<evidence type="ECO:0000256" key="9">
    <source>
        <dbReference type="ARBA" id="ARBA00022801"/>
    </source>
</evidence>
<dbReference type="SMART" id="SM00631">
    <property type="entry name" value="Zn_pept"/>
    <property type="match status" value="1"/>
</dbReference>
<dbReference type="InterPro" id="IPR000834">
    <property type="entry name" value="Peptidase_M14"/>
</dbReference>
<evidence type="ECO:0000256" key="16">
    <source>
        <dbReference type="SAM" id="SignalP"/>
    </source>
</evidence>
<dbReference type="InterPro" id="IPR036990">
    <property type="entry name" value="M14A-like_propep"/>
</dbReference>
<evidence type="ECO:0000256" key="12">
    <source>
        <dbReference type="ARBA" id="ARBA00023157"/>
    </source>
</evidence>
<comment type="subcellular location">
    <subcellularLocation>
        <location evidence="2">Secreted</location>
    </subcellularLocation>
</comment>
<evidence type="ECO:0000256" key="4">
    <source>
        <dbReference type="ARBA" id="ARBA00022525"/>
    </source>
</evidence>
<accession>T1FMJ5</accession>
<dbReference type="HOGENOM" id="CLU_019326_2_1_1"/>
<feature type="region of interest" description="Disordered" evidence="15">
    <location>
        <begin position="267"/>
        <end position="290"/>
    </location>
</feature>
<dbReference type="AlphaFoldDB" id="T1FMJ5"/>
<evidence type="ECO:0000256" key="10">
    <source>
        <dbReference type="ARBA" id="ARBA00022833"/>
    </source>
</evidence>
<evidence type="ECO:0000256" key="7">
    <source>
        <dbReference type="ARBA" id="ARBA00022723"/>
    </source>
</evidence>
<evidence type="ECO:0000259" key="17">
    <source>
        <dbReference type="PROSITE" id="PS52035"/>
    </source>
</evidence>
<dbReference type="FunCoup" id="T1FMJ5">
    <property type="interactions" value="43"/>
</dbReference>
<dbReference type="PANTHER" id="PTHR11705:SF91">
    <property type="entry name" value="FI01817P-RELATED"/>
    <property type="match status" value="1"/>
</dbReference>
<dbReference type="KEGG" id="hro:HELRODRAFT_185234"/>
<reference evidence="20" key="1">
    <citation type="submission" date="2012-12" db="EMBL/GenBank/DDBJ databases">
        <authorList>
            <person name="Hellsten U."/>
            <person name="Grimwood J."/>
            <person name="Chapman J.A."/>
            <person name="Shapiro H."/>
            <person name="Aerts A."/>
            <person name="Otillar R.P."/>
            <person name="Terry A.Y."/>
            <person name="Boore J.L."/>
            <person name="Simakov O."/>
            <person name="Marletaz F."/>
            <person name="Cho S.-J."/>
            <person name="Edsinger-Gonzales E."/>
            <person name="Havlak P."/>
            <person name="Kuo D.-H."/>
            <person name="Larsson T."/>
            <person name="Lv J."/>
            <person name="Arendt D."/>
            <person name="Savage R."/>
            <person name="Osoegawa K."/>
            <person name="de Jong P."/>
            <person name="Lindberg D.R."/>
            <person name="Seaver E.C."/>
            <person name="Weisblat D.A."/>
            <person name="Putnam N.H."/>
            <person name="Grigoriev I.V."/>
            <person name="Rokhsar D.S."/>
        </authorList>
    </citation>
    <scope>NUCLEOTIDE SEQUENCE</scope>
</reference>
<feature type="chain" id="PRO_5010980773" description="Peptidase M14 domain-containing protein" evidence="16">
    <location>
        <begin position="20"/>
        <end position="427"/>
    </location>
</feature>
<proteinExistence type="inferred from homology"/>
<evidence type="ECO:0000256" key="1">
    <source>
        <dbReference type="ARBA" id="ARBA00001947"/>
    </source>
</evidence>
<dbReference type="GO" id="GO:0004181">
    <property type="term" value="F:metallocarboxypeptidase activity"/>
    <property type="evidence" value="ECO:0000318"/>
    <property type="project" value="GO_Central"/>
</dbReference>
<dbReference type="InParanoid" id="T1FMJ5"/>
<dbReference type="EnsemblMetazoa" id="HelroT185234">
    <property type="protein sequence ID" value="HelroP185234"/>
    <property type="gene ID" value="HelroG185234"/>
</dbReference>
<keyword evidence="4" id="KW-0964">Secreted</keyword>
<keyword evidence="5" id="KW-0121">Carboxypeptidase</keyword>
<evidence type="ECO:0000256" key="14">
    <source>
        <dbReference type="PROSITE-ProRule" id="PRU01379"/>
    </source>
</evidence>
<evidence type="ECO:0000256" key="8">
    <source>
        <dbReference type="ARBA" id="ARBA00022729"/>
    </source>
</evidence>
<evidence type="ECO:0000256" key="5">
    <source>
        <dbReference type="ARBA" id="ARBA00022645"/>
    </source>
</evidence>
<dbReference type="InterPro" id="IPR003146">
    <property type="entry name" value="M14A_act_pep"/>
</dbReference>
<dbReference type="Pfam" id="PF02244">
    <property type="entry name" value="Propep_M14"/>
    <property type="match status" value="1"/>
</dbReference>
<dbReference type="CTD" id="20210044"/>
<keyword evidence="7" id="KW-0479">Metal-binding</keyword>
<protein>
    <recommendedName>
        <fullName evidence="17">Peptidase M14 domain-containing protein</fullName>
    </recommendedName>
</protein>
<reference evidence="18 20" key="2">
    <citation type="journal article" date="2013" name="Nature">
        <title>Insights into bilaterian evolution from three spiralian genomes.</title>
        <authorList>
            <person name="Simakov O."/>
            <person name="Marletaz F."/>
            <person name="Cho S.J."/>
            <person name="Edsinger-Gonzales E."/>
            <person name="Havlak P."/>
            <person name="Hellsten U."/>
            <person name="Kuo D.H."/>
            <person name="Larsson T."/>
            <person name="Lv J."/>
            <person name="Arendt D."/>
            <person name="Savage R."/>
            <person name="Osoegawa K."/>
            <person name="de Jong P."/>
            <person name="Grimwood J."/>
            <person name="Chapman J.A."/>
            <person name="Shapiro H."/>
            <person name="Aerts A."/>
            <person name="Otillar R.P."/>
            <person name="Terry A.Y."/>
            <person name="Boore J.L."/>
            <person name="Grigoriev I.V."/>
            <person name="Lindberg D.R."/>
            <person name="Seaver E.C."/>
            <person name="Weisblat D.A."/>
            <person name="Putnam N.H."/>
            <person name="Rokhsar D.S."/>
        </authorList>
    </citation>
    <scope>NUCLEOTIDE SEQUENCE</scope>
</reference>
<comment type="similarity">
    <text evidence="3 14">Belongs to the peptidase M14 family.</text>
</comment>
<dbReference type="OrthoDB" id="3626597at2759"/>
<comment type="function">
    <text evidence="13">Involved in the digestion of the blood meal.</text>
</comment>
<evidence type="ECO:0000313" key="20">
    <source>
        <dbReference type="Proteomes" id="UP000015101"/>
    </source>
</evidence>
<evidence type="ECO:0000313" key="18">
    <source>
        <dbReference type="EMBL" id="ESO11534.1"/>
    </source>
</evidence>
<dbReference type="Pfam" id="PF00246">
    <property type="entry name" value="Peptidase_M14"/>
    <property type="match status" value="1"/>
</dbReference>
<dbReference type="GeneID" id="20210044"/>
<dbReference type="Proteomes" id="UP000015101">
    <property type="component" value="Unassembled WGS sequence"/>
</dbReference>
<dbReference type="Gene3D" id="3.40.630.10">
    <property type="entry name" value="Zn peptidases"/>
    <property type="match status" value="1"/>
</dbReference>
<dbReference type="FunFam" id="3.30.70.340:FF:000006">
    <property type="entry name" value="GD14014"/>
    <property type="match status" value="1"/>
</dbReference>
<reference evidence="19" key="3">
    <citation type="submission" date="2015-06" db="UniProtKB">
        <authorList>
            <consortium name="EnsemblMetazoa"/>
        </authorList>
    </citation>
    <scope>IDENTIFICATION</scope>
</reference>
<feature type="domain" description="Peptidase M14" evidence="17">
    <location>
        <begin position="126"/>
        <end position="425"/>
    </location>
</feature>
<evidence type="ECO:0000256" key="6">
    <source>
        <dbReference type="ARBA" id="ARBA00022670"/>
    </source>
</evidence>
<dbReference type="EMBL" id="KB095812">
    <property type="protein sequence ID" value="ESO11534.1"/>
    <property type="molecule type" value="Genomic_DNA"/>
</dbReference>
<keyword evidence="20" id="KW-1185">Reference proteome</keyword>
<dbReference type="eggNOG" id="KOG2650">
    <property type="taxonomic scope" value="Eukaryota"/>
</dbReference>
<dbReference type="SUPFAM" id="SSF53187">
    <property type="entry name" value="Zn-dependent exopeptidases"/>
    <property type="match status" value="1"/>
</dbReference>
<evidence type="ECO:0000256" key="15">
    <source>
        <dbReference type="SAM" id="MobiDB-lite"/>
    </source>
</evidence>
<keyword evidence="9" id="KW-0378">Hydrolase</keyword>
<dbReference type="PROSITE" id="PS52035">
    <property type="entry name" value="PEPTIDASE_M14"/>
    <property type="match status" value="1"/>
</dbReference>
<dbReference type="GO" id="GO:0006508">
    <property type="term" value="P:proteolysis"/>
    <property type="evidence" value="ECO:0000318"/>
    <property type="project" value="GO_Central"/>
</dbReference>
<evidence type="ECO:0000256" key="2">
    <source>
        <dbReference type="ARBA" id="ARBA00004613"/>
    </source>
</evidence>
<evidence type="ECO:0000256" key="3">
    <source>
        <dbReference type="ARBA" id="ARBA00005988"/>
    </source>
</evidence>
<name>T1FMJ5_HELRO</name>
<keyword evidence="10" id="KW-0862">Zinc</keyword>
<feature type="signal peptide" evidence="16">
    <location>
        <begin position="1"/>
        <end position="19"/>
    </location>
</feature>
<dbReference type="RefSeq" id="XP_009010022.1">
    <property type="nucleotide sequence ID" value="XM_009011774.1"/>
</dbReference>
<dbReference type="EMBL" id="AMQM01002444">
    <property type="status" value="NOT_ANNOTATED_CDS"/>
    <property type="molecule type" value="Genomic_DNA"/>
</dbReference>
<keyword evidence="6" id="KW-0645">Protease</keyword>
<keyword evidence="12" id="KW-1015">Disulfide bond</keyword>
<dbReference type="Gene3D" id="3.30.70.340">
    <property type="entry name" value="Metallocarboxypeptidase-like"/>
    <property type="match status" value="1"/>
</dbReference>
<evidence type="ECO:0000256" key="11">
    <source>
        <dbReference type="ARBA" id="ARBA00023049"/>
    </source>
</evidence>
<evidence type="ECO:0000256" key="13">
    <source>
        <dbReference type="ARBA" id="ARBA00057299"/>
    </source>
</evidence>
<keyword evidence="8 16" id="KW-0732">Signal</keyword>
<organism evidence="19 20">
    <name type="scientific">Helobdella robusta</name>
    <name type="common">Californian leech</name>
    <dbReference type="NCBI Taxonomy" id="6412"/>
    <lineage>
        <taxon>Eukaryota</taxon>
        <taxon>Metazoa</taxon>
        <taxon>Spiralia</taxon>
        <taxon>Lophotrochozoa</taxon>
        <taxon>Annelida</taxon>
        <taxon>Clitellata</taxon>
        <taxon>Hirudinea</taxon>
        <taxon>Rhynchobdellida</taxon>
        <taxon>Glossiphoniidae</taxon>
        <taxon>Helobdella</taxon>
    </lineage>
</organism>